<accession>A0ABT5VCA9</accession>
<comment type="caution">
    <text evidence="1">The sequence shown here is derived from an EMBL/GenBank/DDBJ whole genome shotgun (WGS) entry which is preliminary data.</text>
</comment>
<organism evidence="1 2">
    <name type="scientific">Alkalihalobacterium chitinilyticum</name>
    <dbReference type="NCBI Taxonomy" id="2980103"/>
    <lineage>
        <taxon>Bacteria</taxon>
        <taxon>Bacillati</taxon>
        <taxon>Bacillota</taxon>
        <taxon>Bacilli</taxon>
        <taxon>Bacillales</taxon>
        <taxon>Bacillaceae</taxon>
        <taxon>Alkalihalobacterium</taxon>
    </lineage>
</organism>
<protein>
    <submittedName>
        <fullName evidence="1">Uncharacterized protein</fullName>
    </submittedName>
</protein>
<name>A0ABT5VCA9_9BACI</name>
<sequence>MSCLWTHLIDRSDHEPMTPAARQEKWKRPATSRWALLLHIKERKKSGEDRRIIFVNRL</sequence>
<evidence type="ECO:0000313" key="1">
    <source>
        <dbReference type="EMBL" id="MDE5412362.1"/>
    </source>
</evidence>
<dbReference type="RefSeq" id="WP_275116995.1">
    <property type="nucleotide sequence ID" value="NZ_JAOTPO010000002.1"/>
</dbReference>
<keyword evidence="2" id="KW-1185">Reference proteome</keyword>
<dbReference type="Proteomes" id="UP001148125">
    <property type="component" value="Unassembled WGS sequence"/>
</dbReference>
<gene>
    <name evidence="1" type="ORF">N7Z68_03120</name>
</gene>
<evidence type="ECO:0000313" key="2">
    <source>
        <dbReference type="Proteomes" id="UP001148125"/>
    </source>
</evidence>
<reference evidence="1" key="1">
    <citation type="submission" date="2024-05" db="EMBL/GenBank/DDBJ databases">
        <title>Alkalihalobacillus sp. strain MEB203 novel alkaliphilic bacterium from Lonar Lake, India.</title>
        <authorList>
            <person name="Joshi A."/>
            <person name="Thite S."/>
            <person name="Mengade P."/>
        </authorList>
    </citation>
    <scope>NUCLEOTIDE SEQUENCE</scope>
    <source>
        <strain evidence="1">MEB 203</strain>
    </source>
</reference>
<proteinExistence type="predicted"/>
<dbReference type="EMBL" id="JAOTPO010000002">
    <property type="protein sequence ID" value="MDE5412362.1"/>
    <property type="molecule type" value="Genomic_DNA"/>
</dbReference>